<accession>A0AAV9UUZ3</accession>
<dbReference type="SUPFAM" id="SSF54695">
    <property type="entry name" value="POZ domain"/>
    <property type="match status" value="2"/>
</dbReference>
<gene>
    <name evidence="3" type="ORF">TWF696_006046</name>
</gene>
<evidence type="ECO:0000259" key="2">
    <source>
        <dbReference type="PROSITE" id="PS50097"/>
    </source>
</evidence>
<feature type="domain" description="BTB" evidence="2">
    <location>
        <begin position="363"/>
        <end position="433"/>
    </location>
</feature>
<dbReference type="Pfam" id="PF00651">
    <property type="entry name" value="BTB"/>
    <property type="match status" value="1"/>
</dbReference>
<dbReference type="InterPro" id="IPR011333">
    <property type="entry name" value="SKP1/BTB/POZ_sf"/>
</dbReference>
<dbReference type="PROSITE" id="PS50097">
    <property type="entry name" value="BTB"/>
    <property type="match status" value="2"/>
</dbReference>
<organism evidence="3 4">
    <name type="scientific">Orbilia brochopaga</name>
    <dbReference type="NCBI Taxonomy" id="3140254"/>
    <lineage>
        <taxon>Eukaryota</taxon>
        <taxon>Fungi</taxon>
        <taxon>Dikarya</taxon>
        <taxon>Ascomycota</taxon>
        <taxon>Pezizomycotina</taxon>
        <taxon>Orbiliomycetes</taxon>
        <taxon>Orbiliales</taxon>
        <taxon>Orbiliaceae</taxon>
        <taxon>Orbilia</taxon>
    </lineage>
</organism>
<proteinExistence type="predicted"/>
<comment type="caution">
    <text evidence="3">The sequence shown here is derived from an EMBL/GenBank/DDBJ whole genome shotgun (WGS) entry which is preliminary data.</text>
</comment>
<feature type="region of interest" description="Disordered" evidence="1">
    <location>
        <begin position="505"/>
        <end position="558"/>
    </location>
</feature>
<evidence type="ECO:0000256" key="1">
    <source>
        <dbReference type="SAM" id="MobiDB-lite"/>
    </source>
</evidence>
<evidence type="ECO:0000313" key="3">
    <source>
        <dbReference type="EMBL" id="KAK6349770.1"/>
    </source>
</evidence>
<reference evidence="3 4" key="1">
    <citation type="submission" date="2019-10" db="EMBL/GenBank/DDBJ databases">
        <authorList>
            <person name="Palmer J.M."/>
        </authorList>
    </citation>
    <scope>NUCLEOTIDE SEQUENCE [LARGE SCALE GENOMIC DNA]</scope>
    <source>
        <strain evidence="3 4">TWF696</strain>
    </source>
</reference>
<feature type="compositionally biased region" description="Basic residues" evidence="1">
    <location>
        <begin position="535"/>
        <end position="546"/>
    </location>
</feature>
<dbReference type="InterPro" id="IPR000210">
    <property type="entry name" value="BTB/POZ_dom"/>
</dbReference>
<protein>
    <recommendedName>
        <fullName evidence="2">BTB domain-containing protein</fullName>
    </recommendedName>
</protein>
<feature type="compositionally biased region" description="Low complexity" evidence="1">
    <location>
        <begin position="547"/>
        <end position="558"/>
    </location>
</feature>
<dbReference type="EMBL" id="JAVHNQ010000004">
    <property type="protein sequence ID" value="KAK6349770.1"/>
    <property type="molecule type" value="Genomic_DNA"/>
</dbReference>
<dbReference type="AlphaFoldDB" id="A0AAV9UUZ3"/>
<dbReference type="PANTHER" id="PTHR47843">
    <property type="entry name" value="BTB DOMAIN-CONTAINING PROTEIN-RELATED"/>
    <property type="match status" value="1"/>
</dbReference>
<dbReference type="SMART" id="SM00225">
    <property type="entry name" value="BTB"/>
    <property type="match status" value="2"/>
</dbReference>
<sequence>MVMGHPDCPSFCTTCKQSCKCPSCHQCHWCRGCKYSQYNGYSNGCGHKNSSEHSCDPYNEERAKDEENRARIAELIDERCVLEEKNGQLQAEILQRGTERLIASGFPSLFGSETFSVAVGREHKKFTVHIDTVCAVSGYFKETLSPSVKVPSESKETVILDGGVDNVDAFEMFLQYCYLNTYLDSKYGKTNLLLLHARVYALAEKLKCSPLKSLALRKVTDWYHGYSMGTGSSTFRDIFPDILEAISIVYTYTVDTGSGFLPTTVSDVSDVKEADALRDRFRLLLAHLAAANLVNLRTESRFIDIHHSFPDFNTDMLLFMNNGPKGLMDEKETSSTVQPGGEKTEVHMQKKNILAFSGLFGADTLTVFVGEEAKRYNVHTVAIGCSDYFRGLVASDMKEIQEKTVYLNSEVDNADAFDAFVQYCYFRDYISDEDRADTLAHHARVYSLADRLSCPGLKELALQKATHLLCNASHSAELLIAVPAAVAMIYEHTYDAWGGRIPEILDPEPPTPVDEDAQGEPSTATESAVRDVYPRKYKGKKKKKFGKGNSRSGVSSSSTAHASEITIIPAERERDGFRLLLARFASIHLSELRKNKSFIATHHAFPDFAIDVVLLATSGGKMELDEEDQLKLAC</sequence>
<evidence type="ECO:0000313" key="4">
    <source>
        <dbReference type="Proteomes" id="UP001375240"/>
    </source>
</evidence>
<feature type="domain" description="BTB" evidence="2">
    <location>
        <begin position="113"/>
        <end position="178"/>
    </location>
</feature>
<keyword evidence="4" id="KW-1185">Reference proteome</keyword>
<name>A0AAV9UUZ3_9PEZI</name>
<dbReference type="Gene3D" id="3.30.710.10">
    <property type="entry name" value="Potassium Channel Kv1.1, Chain A"/>
    <property type="match status" value="2"/>
</dbReference>
<dbReference type="Proteomes" id="UP001375240">
    <property type="component" value="Unassembled WGS sequence"/>
</dbReference>
<dbReference type="CDD" id="cd18186">
    <property type="entry name" value="BTB_POZ_ZBTB_KLHL-like"/>
    <property type="match status" value="1"/>
</dbReference>